<dbReference type="Pfam" id="PF00535">
    <property type="entry name" value="Glycos_transf_2"/>
    <property type="match status" value="1"/>
</dbReference>
<accession>T0YSH2</accession>
<dbReference type="InterPro" id="IPR001173">
    <property type="entry name" value="Glyco_trans_2-like"/>
</dbReference>
<dbReference type="Gene3D" id="3.90.550.10">
    <property type="entry name" value="Spore Coat Polysaccharide Biosynthesis Protein SpsA, Chain A"/>
    <property type="match status" value="1"/>
</dbReference>
<evidence type="ECO:0000313" key="2">
    <source>
        <dbReference type="EMBL" id="EQD34782.1"/>
    </source>
</evidence>
<keyword evidence="2" id="KW-0808">Transferase</keyword>
<dbReference type="SUPFAM" id="SSF53448">
    <property type="entry name" value="Nucleotide-diphospho-sugar transferases"/>
    <property type="match status" value="1"/>
</dbReference>
<dbReference type="PANTHER" id="PTHR10859">
    <property type="entry name" value="GLYCOSYL TRANSFERASE"/>
    <property type="match status" value="1"/>
</dbReference>
<reference evidence="2" key="2">
    <citation type="journal article" date="2014" name="ISME J.">
        <title>Microbial stratification in low pH oxic and suboxic macroscopic growths along an acid mine drainage.</title>
        <authorList>
            <person name="Mendez-Garcia C."/>
            <person name="Mesa V."/>
            <person name="Sprenger R.R."/>
            <person name="Richter M."/>
            <person name="Diez M.S."/>
            <person name="Solano J."/>
            <person name="Bargiela R."/>
            <person name="Golyshina O.V."/>
            <person name="Manteca A."/>
            <person name="Ramos J.L."/>
            <person name="Gallego J.R."/>
            <person name="Llorente I."/>
            <person name="Martins Dos Santos V.A."/>
            <person name="Jensen O.N."/>
            <person name="Pelaez A.I."/>
            <person name="Sanchez J."/>
            <person name="Ferrer M."/>
        </authorList>
    </citation>
    <scope>NUCLEOTIDE SEQUENCE</scope>
</reference>
<feature type="non-terminal residue" evidence="2">
    <location>
        <position position="249"/>
    </location>
</feature>
<dbReference type="PANTHER" id="PTHR10859:SF91">
    <property type="entry name" value="DOLICHYL-PHOSPHATE BETA-GLUCOSYLTRANSFERASE"/>
    <property type="match status" value="1"/>
</dbReference>
<sequence>MPSVESANAYIDLESVELSGSMIHNRFTVIIPAYNEINRIKPVMNELVSFVEDNDLNWKVIVTIEGNDGTYDLIKDMSLKHSFILPLKGNGRDGKGSAVKRGVTIADGDYIILMDADGSIALNDIVSTLDLLDINDVIVFDRYRHPENFIPLRRRIPSRGFNKLLRGIIGIKINDTQCGYKVMKTEEAKRVFNRISVTNTFFDVALSYYLKEHKLKVAEIPVKYHHSVGSKFNIIGEVIGQGVSLVAFR</sequence>
<protein>
    <submittedName>
        <fullName evidence="2">Glycosyl transferase family protein</fullName>
    </submittedName>
</protein>
<reference evidence="2" key="1">
    <citation type="submission" date="2013-08" db="EMBL/GenBank/DDBJ databases">
        <authorList>
            <person name="Mendez C."/>
            <person name="Richter M."/>
            <person name="Ferrer M."/>
            <person name="Sanchez J."/>
        </authorList>
    </citation>
    <scope>NUCLEOTIDE SEQUENCE</scope>
</reference>
<gene>
    <name evidence="2" type="ORF">B1A_18557</name>
</gene>
<comment type="caution">
    <text evidence="2">The sequence shown here is derived from an EMBL/GenBank/DDBJ whole genome shotgun (WGS) entry which is preliminary data.</text>
</comment>
<dbReference type="GO" id="GO:0006487">
    <property type="term" value="P:protein N-linked glycosylation"/>
    <property type="evidence" value="ECO:0007669"/>
    <property type="project" value="TreeGrafter"/>
</dbReference>
<proteinExistence type="predicted"/>
<evidence type="ECO:0000259" key="1">
    <source>
        <dbReference type="Pfam" id="PF00535"/>
    </source>
</evidence>
<dbReference type="InterPro" id="IPR029044">
    <property type="entry name" value="Nucleotide-diphossugar_trans"/>
</dbReference>
<name>T0YSH2_9ZZZZ</name>
<feature type="domain" description="Glycosyltransferase 2-like" evidence="1">
    <location>
        <begin position="28"/>
        <end position="186"/>
    </location>
</feature>
<dbReference type="GO" id="GO:0016740">
    <property type="term" value="F:transferase activity"/>
    <property type="evidence" value="ECO:0007669"/>
    <property type="project" value="UniProtKB-KW"/>
</dbReference>
<dbReference type="AlphaFoldDB" id="T0YSH2"/>
<dbReference type="EMBL" id="AUZX01013697">
    <property type="protein sequence ID" value="EQD34782.1"/>
    <property type="molecule type" value="Genomic_DNA"/>
</dbReference>
<organism evidence="2">
    <name type="scientific">mine drainage metagenome</name>
    <dbReference type="NCBI Taxonomy" id="410659"/>
    <lineage>
        <taxon>unclassified sequences</taxon>
        <taxon>metagenomes</taxon>
        <taxon>ecological metagenomes</taxon>
    </lineage>
</organism>